<protein>
    <recommendedName>
        <fullName evidence="3">histidine kinase</fullName>
        <ecNumber evidence="3">2.7.13.3</ecNumber>
    </recommendedName>
</protein>
<proteinExistence type="predicted"/>
<dbReference type="GO" id="GO:0005886">
    <property type="term" value="C:plasma membrane"/>
    <property type="evidence" value="ECO:0007669"/>
    <property type="project" value="UniProtKB-SubCell"/>
</dbReference>
<evidence type="ECO:0000256" key="4">
    <source>
        <dbReference type="ARBA" id="ARBA00022475"/>
    </source>
</evidence>
<evidence type="ECO:0000256" key="6">
    <source>
        <dbReference type="ARBA" id="ARBA00022692"/>
    </source>
</evidence>
<dbReference type="EC" id="2.7.13.3" evidence="3"/>
<dbReference type="PANTHER" id="PTHR45453:SF2">
    <property type="entry name" value="HISTIDINE KINASE"/>
    <property type="match status" value="1"/>
</dbReference>
<evidence type="ECO:0000256" key="8">
    <source>
        <dbReference type="ARBA" id="ARBA00022989"/>
    </source>
</evidence>
<keyword evidence="4" id="KW-1003">Cell membrane</keyword>
<dbReference type="InterPro" id="IPR036890">
    <property type="entry name" value="HATPase_C_sf"/>
</dbReference>
<comment type="subcellular location">
    <subcellularLocation>
        <location evidence="2">Cell membrane</location>
        <topology evidence="2">Multi-pass membrane protein</topology>
    </subcellularLocation>
</comment>
<accession>A0A6N2YEY9</accession>
<sequence>MDNRFLFVKHYLISHRRYLYLIGLLLSSLVLFAYIFEGYRNFLLYLTGILAFLSLLLVIWDAVTRYQACRKEVLYGEGLPETPLELVLSQKLATSQQAQREQTTVSLETYNDLMDYYTLWVHQIKTPIAASQLLVKNIEDSDLRQQMEQELFKIDSYANVVLQYLRLESFHDDLVLKRVPLEELVKEVVRKYAIFFIQKGLTVDLHDLDVAVITDRKWLLVIIEQLLSNSLKYTSTGVIEIYFKDQTLYMKDSGIGIKDSDILRVFERGFSGYNGHLTQQSSGLGLYLSKKIADQLGHQLQMTSQVGQGTTVAIHFEEKKLVMD</sequence>
<evidence type="ECO:0000259" key="12">
    <source>
        <dbReference type="PROSITE" id="PS50109"/>
    </source>
</evidence>
<dbReference type="SMART" id="SM00387">
    <property type="entry name" value="HATPase_c"/>
    <property type="match status" value="1"/>
</dbReference>
<dbReference type="PANTHER" id="PTHR45453">
    <property type="entry name" value="PHOSPHATE REGULON SENSOR PROTEIN PHOR"/>
    <property type="match status" value="1"/>
</dbReference>
<dbReference type="PROSITE" id="PS50109">
    <property type="entry name" value="HIS_KIN"/>
    <property type="match status" value="1"/>
</dbReference>
<feature type="domain" description="Histidine kinase" evidence="12">
    <location>
        <begin position="119"/>
        <end position="320"/>
    </location>
</feature>
<dbReference type="Pfam" id="PF02518">
    <property type="entry name" value="HATPase_c"/>
    <property type="match status" value="1"/>
</dbReference>
<organism evidence="13">
    <name type="scientific">Streptococcus oralis</name>
    <dbReference type="NCBI Taxonomy" id="1303"/>
    <lineage>
        <taxon>Bacteria</taxon>
        <taxon>Bacillati</taxon>
        <taxon>Bacillota</taxon>
        <taxon>Bacilli</taxon>
        <taxon>Lactobacillales</taxon>
        <taxon>Streptococcaceae</taxon>
        <taxon>Streptococcus</taxon>
    </lineage>
</organism>
<feature type="transmembrane region" description="Helical" evidence="11">
    <location>
        <begin position="18"/>
        <end position="36"/>
    </location>
</feature>
<keyword evidence="8 11" id="KW-1133">Transmembrane helix</keyword>
<keyword evidence="9" id="KW-0902">Two-component regulatory system</keyword>
<dbReference type="RefSeq" id="WP_156676191.1">
    <property type="nucleotide sequence ID" value="NZ_CACRUL010000001.1"/>
</dbReference>
<gene>
    <name evidence="13" type="primary">graS</name>
    <name evidence="13" type="ORF">SRLFYP117_00090</name>
</gene>
<comment type="catalytic activity">
    <reaction evidence="1">
        <text>ATP + protein L-histidine = ADP + protein N-phospho-L-histidine.</text>
        <dbReference type="EC" id="2.7.13.3"/>
    </reaction>
</comment>
<dbReference type="InterPro" id="IPR050351">
    <property type="entry name" value="BphY/WalK/GraS-like"/>
</dbReference>
<reference evidence="13" key="1">
    <citation type="submission" date="2019-11" db="EMBL/GenBank/DDBJ databases">
        <authorList>
            <person name="Feng L."/>
        </authorList>
    </citation>
    <scope>NUCLEOTIDE SEQUENCE</scope>
    <source>
        <strain evidence="13">SrubneriLFYP117</strain>
    </source>
</reference>
<dbReference type="Gene3D" id="3.30.565.10">
    <property type="entry name" value="Histidine kinase-like ATPase, C-terminal domain"/>
    <property type="match status" value="1"/>
</dbReference>
<evidence type="ECO:0000256" key="9">
    <source>
        <dbReference type="ARBA" id="ARBA00023012"/>
    </source>
</evidence>
<dbReference type="GO" id="GO:0000155">
    <property type="term" value="F:phosphorelay sensor kinase activity"/>
    <property type="evidence" value="ECO:0007669"/>
    <property type="project" value="TreeGrafter"/>
</dbReference>
<evidence type="ECO:0000313" key="13">
    <source>
        <dbReference type="EMBL" id="VYT64843.1"/>
    </source>
</evidence>
<keyword evidence="7 13" id="KW-0418">Kinase</keyword>
<dbReference type="AlphaFoldDB" id="A0A6N2YEY9"/>
<dbReference type="InterPro" id="IPR004358">
    <property type="entry name" value="Sig_transdc_His_kin-like_C"/>
</dbReference>
<evidence type="ECO:0000256" key="1">
    <source>
        <dbReference type="ARBA" id="ARBA00000085"/>
    </source>
</evidence>
<evidence type="ECO:0000256" key="2">
    <source>
        <dbReference type="ARBA" id="ARBA00004651"/>
    </source>
</evidence>
<dbReference type="GO" id="GO:0016036">
    <property type="term" value="P:cellular response to phosphate starvation"/>
    <property type="evidence" value="ECO:0007669"/>
    <property type="project" value="TreeGrafter"/>
</dbReference>
<evidence type="ECO:0000256" key="10">
    <source>
        <dbReference type="ARBA" id="ARBA00023136"/>
    </source>
</evidence>
<evidence type="ECO:0000256" key="7">
    <source>
        <dbReference type="ARBA" id="ARBA00022777"/>
    </source>
</evidence>
<keyword evidence="6 11" id="KW-0812">Transmembrane</keyword>
<dbReference type="SUPFAM" id="SSF55874">
    <property type="entry name" value="ATPase domain of HSP90 chaperone/DNA topoisomerase II/histidine kinase"/>
    <property type="match status" value="1"/>
</dbReference>
<dbReference type="EMBL" id="CACRUL010000001">
    <property type="protein sequence ID" value="VYT64843.1"/>
    <property type="molecule type" value="Genomic_DNA"/>
</dbReference>
<evidence type="ECO:0000256" key="3">
    <source>
        <dbReference type="ARBA" id="ARBA00012438"/>
    </source>
</evidence>
<name>A0A6N2YEY9_STROR</name>
<dbReference type="GO" id="GO:0004721">
    <property type="term" value="F:phosphoprotein phosphatase activity"/>
    <property type="evidence" value="ECO:0007669"/>
    <property type="project" value="TreeGrafter"/>
</dbReference>
<dbReference type="PRINTS" id="PR00344">
    <property type="entry name" value="BCTRLSENSOR"/>
</dbReference>
<keyword evidence="5 13" id="KW-0808">Transferase</keyword>
<evidence type="ECO:0000256" key="5">
    <source>
        <dbReference type="ARBA" id="ARBA00022679"/>
    </source>
</evidence>
<dbReference type="InterPro" id="IPR003594">
    <property type="entry name" value="HATPase_dom"/>
</dbReference>
<keyword evidence="10 11" id="KW-0472">Membrane</keyword>
<evidence type="ECO:0000256" key="11">
    <source>
        <dbReference type="SAM" id="Phobius"/>
    </source>
</evidence>
<feature type="transmembrane region" description="Helical" evidence="11">
    <location>
        <begin position="42"/>
        <end position="63"/>
    </location>
</feature>
<dbReference type="InterPro" id="IPR005467">
    <property type="entry name" value="His_kinase_dom"/>
</dbReference>